<dbReference type="KEGG" id="buy:D8S85_12750"/>
<accession>A0A3S9VUX6</accession>
<dbReference type="AlphaFoldDB" id="A0A3S9VUX6"/>
<dbReference type="OrthoDB" id="1096881at2"/>
<gene>
    <name evidence="1" type="ORF">D8S85_12750</name>
</gene>
<evidence type="ECO:0000313" key="2">
    <source>
        <dbReference type="Proteomes" id="UP000270673"/>
    </source>
</evidence>
<evidence type="ECO:0008006" key="3">
    <source>
        <dbReference type="Google" id="ProtNLM"/>
    </source>
</evidence>
<protein>
    <recommendedName>
        <fullName evidence="3">DUF4625 domain-containing protein</fullName>
    </recommendedName>
</protein>
<name>A0A3S9VUX6_9BACT</name>
<dbReference type="EMBL" id="CP032819">
    <property type="protein sequence ID" value="AZS30328.1"/>
    <property type="molecule type" value="Genomic_DNA"/>
</dbReference>
<dbReference type="RefSeq" id="WP_106480984.1">
    <property type="nucleotide sequence ID" value="NZ_CP032819.1"/>
</dbReference>
<reference evidence="1 2" key="1">
    <citation type="submission" date="2018-10" db="EMBL/GenBank/DDBJ databases">
        <title>Butyricimonas faecalis sp. nov., isolated from human faeces and emended description of the genus Butyricimonas.</title>
        <authorList>
            <person name="Le Roy T."/>
            <person name="Van der Smissen P."/>
            <person name="Paquot A."/>
            <person name="Delzenne N."/>
            <person name="Muccioli G."/>
            <person name="Collet J.-F."/>
            <person name="Cani P.D."/>
        </authorList>
    </citation>
    <scope>NUCLEOTIDE SEQUENCE [LARGE SCALE GENOMIC DNA]</scope>
    <source>
        <strain evidence="1 2">H184</strain>
    </source>
</reference>
<evidence type="ECO:0000313" key="1">
    <source>
        <dbReference type="EMBL" id="AZS30328.1"/>
    </source>
</evidence>
<dbReference type="Proteomes" id="UP000270673">
    <property type="component" value="Chromosome"/>
</dbReference>
<organism evidence="1 2">
    <name type="scientific">Butyricimonas faecalis</name>
    <dbReference type="NCBI Taxonomy" id="2093856"/>
    <lineage>
        <taxon>Bacteria</taxon>
        <taxon>Pseudomonadati</taxon>
        <taxon>Bacteroidota</taxon>
        <taxon>Bacteroidia</taxon>
        <taxon>Bacteroidales</taxon>
        <taxon>Odoribacteraceae</taxon>
        <taxon>Butyricimonas</taxon>
    </lineage>
</organism>
<sequence>MRKNVFILLLVVIAMSCHDVKIGYLEAENAVYVPDSLVVELEWDAQNNTRFENEADWVSSGIQGVLGTAPISYRITDVKVVGDGEGDAEALKAVCTMNGGGIFIVPFHHKIPKGTYLLSIEISNKDYSCYKDDIFKIIVKD</sequence>
<keyword evidence="2" id="KW-1185">Reference proteome</keyword>
<proteinExistence type="predicted"/>
<dbReference type="PROSITE" id="PS51257">
    <property type="entry name" value="PROKAR_LIPOPROTEIN"/>
    <property type="match status" value="1"/>
</dbReference>